<evidence type="ECO:0000256" key="2">
    <source>
        <dbReference type="ARBA" id="ARBA00022723"/>
    </source>
</evidence>
<dbReference type="PANTHER" id="PTHR46910">
    <property type="entry name" value="TRANSCRIPTION FACTOR PDR1"/>
    <property type="match status" value="1"/>
</dbReference>
<proteinExistence type="predicted"/>
<keyword evidence="3" id="KW-0805">Transcription regulation</keyword>
<dbReference type="EMBL" id="NEXV01000720">
    <property type="protein sequence ID" value="PIG69555.1"/>
    <property type="molecule type" value="Genomic_DNA"/>
</dbReference>
<dbReference type="PANTHER" id="PTHR46910:SF3">
    <property type="entry name" value="HALOTOLERANCE PROTEIN 9-RELATED"/>
    <property type="match status" value="1"/>
</dbReference>
<evidence type="ECO:0000256" key="1">
    <source>
        <dbReference type="ARBA" id="ARBA00004123"/>
    </source>
</evidence>
<evidence type="ECO:0000313" key="9">
    <source>
        <dbReference type="Proteomes" id="UP000231358"/>
    </source>
</evidence>
<dbReference type="InterPro" id="IPR001138">
    <property type="entry name" value="Zn2Cys6_DnaBD"/>
</dbReference>
<evidence type="ECO:0000256" key="4">
    <source>
        <dbReference type="ARBA" id="ARBA00023125"/>
    </source>
</evidence>
<accession>A0A2G7ENB8</accession>
<reference evidence="8 9" key="1">
    <citation type="submission" date="2017-05" db="EMBL/GenBank/DDBJ databases">
        <title>Genome sequence for an aflatoxigenic pathogen of Argentinian peanut, Aspergillus arachidicola.</title>
        <authorList>
            <person name="Moore G."/>
            <person name="Beltz S.B."/>
            <person name="Mack B.M."/>
        </authorList>
    </citation>
    <scope>NUCLEOTIDE SEQUENCE [LARGE SCALE GENOMIC DNA]</scope>
    <source>
        <strain evidence="8 9">CBS 117610</strain>
    </source>
</reference>
<dbReference type="Pfam" id="PF04082">
    <property type="entry name" value="Fungal_trans"/>
    <property type="match status" value="1"/>
</dbReference>
<keyword evidence="9" id="KW-1185">Reference proteome</keyword>
<dbReference type="GO" id="GO:0006351">
    <property type="term" value="P:DNA-templated transcription"/>
    <property type="evidence" value="ECO:0007669"/>
    <property type="project" value="InterPro"/>
</dbReference>
<evidence type="ECO:0000259" key="7">
    <source>
        <dbReference type="Pfam" id="PF04082"/>
    </source>
</evidence>
<dbReference type="CDD" id="cd12148">
    <property type="entry name" value="fungal_TF_MHR"/>
    <property type="match status" value="1"/>
</dbReference>
<feature type="domain" description="Xylanolytic transcriptional activator regulatory" evidence="7">
    <location>
        <begin position="186"/>
        <end position="356"/>
    </location>
</feature>
<gene>
    <name evidence="8" type="ORF">AARAC_002746</name>
</gene>
<dbReference type="GO" id="GO:0000981">
    <property type="term" value="F:DNA-binding transcription factor activity, RNA polymerase II-specific"/>
    <property type="evidence" value="ECO:0007669"/>
    <property type="project" value="InterPro"/>
</dbReference>
<comment type="caution">
    <text evidence="8">The sequence shown here is derived from an EMBL/GenBank/DDBJ whole genome shotgun (WGS) entry which is preliminary data.</text>
</comment>
<dbReference type="InterPro" id="IPR050987">
    <property type="entry name" value="AtrR-like"/>
</dbReference>
<dbReference type="CDD" id="cd00067">
    <property type="entry name" value="GAL4"/>
    <property type="match status" value="1"/>
</dbReference>
<dbReference type="GO" id="GO:0005634">
    <property type="term" value="C:nucleus"/>
    <property type="evidence" value="ECO:0007669"/>
    <property type="project" value="UniProtKB-SubCell"/>
</dbReference>
<keyword evidence="2" id="KW-0479">Metal-binding</keyword>
<dbReference type="InterPro" id="IPR007219">
    <property type="entry name" value="XnlR_reg_dom"/>
</dbReference>
<evidence type="ECO:0000256" key="5">
    <source>
        <dbReference type="ARBA" id="ARBA00023163"/>
    </source>
</evidence>
<evidence type="ECO:0000313" key="8">
    <source>
        <dbReference type="EMBL" id="PIG69555.1"/>
    </source>
</evidence>
<keyword evidence="4" id="KW-0238">DNA-binding</keyword>
<name>A0A2G7ENB8_9EURO</name>
<organism evidence="8 9">
    <name type="scientific">Aspergillus arachidicola</name>
    <dbReference type="NCBI Taxonomy" id="656916"/>
    <lineage>
        <taxon>Eukaryota</taxon>
        <taxon>Fungi</taxon>
        <taxon>Dikarya</taxon>
        <taxon>Ascomycota</taxon>
        <taxon>Pezizomycotina</taxon>
        <taxon>Eurotiomycetes</taxon>
        <taxon>Eurotiomycetidae</taxon>
        <taxon>Eurotiales</taxon>
        <taxon>Aspergillaceae</taxon>
        <taxon>Aspergillus</taxon>
        <taxon>Aspergillus subgen. Circumdati</taxon>
    </lineage>
</organism>
<protein>
    <recommendedName>
        <fullName evidence="7">Xylanolytic transcriptional activator regulatory domain-containing protein</fullName>
    </recommendedName>
</protein>
<evidence type="ECO:0000256" key="6">
    <source>
        <dbReference type="ARBA" id="ARBA00023242"/>
    </source>
</evidence>
<dbReference type="GO" id="GO:0003677">
    <property type="term" value="F:DNA binding"/>
    <property type="evidence" value="ECO:0007669"/>
    <property type="project" value="UniProtKB-KW"/>
</dbReference>
<comment type="subcellular location">
    <subcellularLocation>
        <location evidence="1">Nucleus</location>
    </subcellularLocation>
</comment>
<keyword evidence="6" id="KW-0539">Nucleus</keyword>
<sequence>MPTSRISKSCDECHSRKVRCVETKYDLPVPRCEGKARKEGRVRVFHFIHSLTRAVKLDAPAPLTGLFIDRLIQDPSARAPLYDEFSVLRVDDRRGTSPCGDHAQNPSTDYIHPVPSSGLAFFSDRKINSLVERLGSAEIRNLVHQIDNAIRLRLLASSHSDTFPADLARPPTVETLPSPEVESYVKSYFQSVHPVFPFLDRADFEGKANDPHLVHILNTDSAFCALFHAVMALGCQYHGCGSFQPGFGKAWKLFQTSLTCVARVTTSRDSLSKLQALIAMAIFAMNASCLQIDNFLLAEATRTVLALRYHKSSLSDANADVCYRAFWVVYHMEKQYNFQARSSSAIIDNDVGCQIPPAPESMVNGYDWFIASIRIMTASTRSAASLLPAVNHIQKLLEDWRQSIPPAYRPRETLQRSVLTDMGTREIVIRTHFYYFHLVMALERMKLHLSSERRTTEDSLRTLLNAAGTVVELTRFIDVEPYTPVFVLAIMPLSALFILFDFVIHNPAHPDTRQNLTFLDILSGHFSVIEHASRGSLPGNYLSRFGNMARQYAENLSNQLSDSMGTDASVFVREGQDSRNSLPRTDTTFHDDIGVSRATTSNSRNEFDQDPLTGFDTDCNFSRDSALLCRTDTWPAPLQIEHEAGLGALFGTPWLNGIRLFKCRTNQWNHRSSIASFWSNEKYYVATRTQLVCGSPGKMAEAAESMPESSAASVPRLFAVALDSALLLPNARATLIKRVIWRF</sequence>
<keyword evidence="5" id="KW-0804">Transcription</keyword>
<dbReference type="Proteomes" id="UP000231358">
    <property type="component" value="Unassembled WGS sequence"/>
</dbReference>
<evidence type="ECO:0000256" key="3">
    <source>
        <dbReference type="ARBA" id="ARBA00023015"/>
    </source>
</evidence>
<dbReference type="STRING" id="656916.A0A2G7ENB8"/>
<dbReference type="GO" id="GO:0008270">
    <property type="term" value="F:zinc ion binding"/>
    <property type="evidence" value="ECO:0007669"/>
    <property type="project" value="InterPro"/>
</dbReference>
<dbReference type="AlphaFoldDB" id="A0A2G7ENB8"/>